<keyword evidence="2 5" id="KW-0812">Transmembrane</keyword>
<feature type="transmembrane region" description="Helical" evidence="5">
    <location>
        <begin position="21"/>
        <end position="44"/>
    </location>
</feature>
<evidence type="ECO:0000256" key="1">
    <source>
        <dbReference type="ARBA" id="ARBA00004141"/>
    </source>
</evidence>
<sequence>MRMTGTATVREFIEQRSFSRFHFWMLFWTCFIITFDMYDLVVYGAVLPVLIKQWGITPVEAGAIGSYGFFGMMLGAVGFGVLADRFGRKRILLTAVVLFSASTALCGFAPSPTVFSVFRFLAGLGIGGILPTVIATLTDYAPKGRANSYVAIVMSFFHVGGIVAALVAMALIPRLGWQAVYWLAAIPLFFVPFMGRYFPDSPSVLVRRRGPDAALRVLGDLAGRPVAAAEVSFPAPEAKEQRAPIQALFTEGRALGTVMIWIAFFMCLLMLNGLTVWLPQLMVRSGYDLGSSLNFPIWQNIGAIVGTLFFGRLADRLGVKRVLVPMYVGAAISLGLLGFGSGLVLLLALIAVTGATANGAQNLSYAFVAQYYPPFMRSTAIGLASAVGRIGAIFGPIFGGVLLTMNLPISANFLWFGLPGLLAALAFWFVPLKGKPDPAKSPLSLEEAS</sequence>
<dbReference type="InterPro" id="IPR036259">
    <property type="entry name" value="MFS_trans_sf"/>
</dbReference>
<dbReference type="PANTHER" id="PTHR23508">
    <property type="entry name" value="CARBOXYLIC ACID TRANSPORTER PROTEIN HOMOLOG"/>
    <property type="match status" value="1"/>
</dbReference>
<feature type="transmembrane region" description="Helical" evidence="5">
    <location>
        <begin position="179"/>
        <end position="199"/>
    </location>
</feature>
<evidence type="ECO:0000259" key="6">
    <source>
        <dbReference type="PROSITE" id="PS50850"/>
    </source>
</evidence>
<dbReference type="GO" id="GO:0046943">
    <property type="term" value="F:carboxylic acid transmembrane transporter activity"/>
    <property type="evidence" value="ECO:0007669"/>
    <property type="project" value="TreeGrafter"/>
</dbReference>
<reference evidence="7 8" key="1">
    <citation type="submission" date="2017-09" db="EMBL/GenBank/DDBJ databases">
        <title>Paracoccus alkalisoli sp. nov., isolated from saline alkaline soil.</title>
        <authorList>
            <person name="Dong X."/>
            <person name="Zhang G."/>
        </authorList>
    </citation>
    <scope>NUCLEOTIDE SEQUENCE [LARGE SCALE GENOMIC DNA]</scope>
    <source>
        <strain evidence="7 8">WN007</strain>
    </source>
</reference>
<dbReference type="CDD" id="cd17365">
    <property type="entry name" value="MFS_PcaK_like"/>
    <property type="match status" value="1"/>
</dbReference>
<dbReference type="GO" id="GO:0005886">
    <property type="term" value="C:plasma membrane"/>
    <property type="evidence" value="ECO:0007669"/>
    <property type="project" value="TreeGrafter"/>
</dbReference>
<name>A0A2A2GGR2_9RHOB</name>
<comment type="caution">
    <text evidence="7">The sequence shown here is derived from an EMBL/GenBank/DDBJ whole genome shotgun (WGS) entry which is preliminary data.</text>
</comment>
<dbReference type="EMBL" id="NSJZ01000019">
    <property type="protein sequence ID" value="PAU96164.1"/>
    <property type="molecule type" value="Genomic_DNA"/>
</dbReference>
<dbReference type="InterPro" id="IPR011701">
    <property type="entry name" value="MFS"/>
</dbReference>
<dbReference type="InterPro" id="IPR020846">
    <property type="entry name" value="MFS_dom"/>
</dbReference>
<proteinExistence type="predicted"/>
<feature type="transmembrane region" description="Helical" evidence="5">
    <location>
        <begin position="297"/>
        <end position="314"/>
    </location>
</feature>
<feature type="transmembrane region" description="Helical" evidence="5">
    <location>
        <begin position="117"/>
        <end position="137"/>
    </location>
</feature>
<evidence type="ECO:0000313" key="7">
    <source>
        <dbReference type="EMBL" id="PAU96164.1"/>
    </source>
</evidence>
<dbReference type="SUPFAM" id="SSF103473">
    <property type="entry name" value="MFS general substrate transporter"/>
    <property type="match status" value="1"/>
</dbReference>
<feature type="transmembrane region" description="Helical" evidence="5">
    <location>
        <begin position="258"/>
        <end position="277"/>
    </location>
</feature>
<dbReference type="PANTHER" id="PTHR23508:SF10">
    <property type="entry name" value="CARBOXYLIC ACID TRANSPORTER PROTEIN HOMOLOG"/>
    <property type="match status" value="1"/>
</dbReference>
<keyword evidence="3 5" id="KW-1133">Transmembrane helix</keyword>
<accession>A0A2A2GGR2</accession>
<evidence type="ECO:0000256" key="2">
    <source>
        <dbReference type="ARBA" id="ARBA00022692"/>
    </source>
</evidence>
<feature type="transmembrane region" description="Helical" evidence="5">
    <location>
        <begin position="149"/>
        <end position="173"/>
    </location>
</feature>
<dbReference type="PROSITE" id="PS50850">
    <property type="entry name" value="MFS"/>
    <property type="match status" value="1"/>
</dbReference>
<dbReference type="OrthoDB" id="9800416at2"/>
<feature type="transmembrane region" description="Helical" evidence="5">
    <location>
        <begin position="413"/>
        <end position="430"/>
    </location>
</feature>
<evidence type="ECO:0000256" key="4">
    <source>
        <dbReference type="ARBA" id="ARBA00023136"/>
    </source>
</evidence>
<feature type="domain" description="Major facilitator superfamily (MFS) profile" evidence="6">
    <location>
        <begin position="25"/>
        <end position="435"/>
    </location>
</feature>
<dbReference type="Pfam" id="PF07690">
    <property type="entry name" value="MFS_1"/>
    <property type="match status" value="1"/>
</dbReference>
<evidence type="ECO:0000256" key="5">
    <source>
        <dbReference type="SAM" id="Phobius"/>
    </source>
</evidence>
<comment type="subcellular location">
    <subcellularLocation>
        <location evidence="1">Membrane</location>
        <topology evidence="1">Multi-pass membrane protein</topology>
    </subcellularLocation>
</comment>
<keyword evidence="4 5" id="KW-0472">Membrane</keyword>
<evidence type="ECO:0000256" key="3">
    <source>
        <dbReference type="ARBA" id="ARBA00022989"/>
    </source>
</evidence>
<organism evidence="7 8">
    <name type="scientific">Paracoccus salipaludis</name>
    <dbReference type="NCBI Taxonomy" id="2032623"/>
    <lineage>
        <taxon>Bacteria</taxon>
        <taxon>Pseudomonadati</taxon>
        <taxon>Pseudomonadota</taxon>
        <taxon>Alphaproteobacteria</taxon>
        <taxon>Rhodobacterales</taxon>
        <taxon>Paracoccaceae</taxon>
        <taxon>Paracoccus</taxon>
    </lineage>
</organism>
<feature type="transmembrane region" description="Helical" evidence="5">
    <location>
        <begin position="375"/>
        <end position="401"/>
    </location>
</feature>
<keyword evidence="8" id="KW-1185">Reference proteome</keyword>
<dbReference type="Proteomes" id="UP000218023">
    <property type="component" value="Unassembled WGS sequence"/>
</dbReference>
<dbReference type="Gene3D" id="1.20.1250.20">
    <property type="entry name" value="MFS general substrate transporter like domains"/>
    <property type="match status" value="1"/>
</dbReference>
<gene>
    <name evidence="7" type="ORF">CK240_15110</name>
</gene>
<feature type="transmembrane region" description="Helical" evidence="5">
    <location>
        <begin position="64"/>
        <end position="84"/>
    </location>
</feature>
<dbReference type="AlphaFoldDB" id="A0A2A2GGR2"/>
<feature type="transmembrane region" description="Helical" evidence="5">
    <location>
        <begin position="326"/>
        <end position="355"/>
    </location>
</feature>
<evidence type="ECO:0000313" key="8">
    <source>
        <dbReference type="Proteomes" id="UP000218023"/>
    </source>
</evidence>
<protein>
    <submittedName>
        <fullName evidence="7">Aromatic acid/H+ symport family MFS transporter</fullName>
    </submittedName>
</protein>
<feature type="transmembrane region" description="Helical" evidence="5">
    <location>
        <begin position="91"/>
        <end position="111"/>
    </location>
</feature>